<proteinExistence type="predicted"/>
<reference evidence="2" key="1">
    <citation type="submission" date="2018-06" db="EMBL/GenBank/DDBJ databases">
        <authorList>
            <person name="Zhirakovskaya E."/>
        </authorList>
    </citation>
    <scope>NUCLEOTIDE SEQUENCE</scope>
</reference>
<organism evidence="2">
    <name type="scientific">hydrothermal vent metagenome</name>
    <dbReference type="NCBI Taxonomy" id="652676"/>
    <lineage>
        <taxon>unclassified sequences</taxon>
        <taxon>metagenomes</taxon>
        <taxon>ecological metagenomes</taxon>
    </lineage>
</organism>
<dbReference type="GO" id="GO:0016747">
    <property type="term" value="F:acyltransferase activity, transferring groups other than amino-acyl groups"/>
    <property type="evidence" value="ECO:0007669"/>
    <property type="project" value="InterPro"/>
</dbReference>
<dbReference type="EMBL" id="UOFG01000244">
    <property type="protein sequence ID" value="VAW65107.1"/>
    <property type="molecule type" value="Genomic_DNA"/>
</dbReference>
<dbReference type="InterPro" id="IPR000182">
    <property type="entry name" value="GNAT_dom"/>
</dbReference>
<name>A0A3B0XPG1_9ZZZZ</name>
<dbReference type="Pfam" id="PF13302">
    <property type="entry name" value="Acetyltransf_3"/>
    <property type="match status" value="1"/>
</dbReference>
<dbReference type="SUPFAM" id="SSF55729">
    <property type="entry name" value="Acyl-CoA N-acyltransferases (Nat)"/>
    <property type="match status" value="1"/>
</dbReference>
<evidence type="ECO:0000313" key="2">
    <source>
        <dbReference type="EMBL" id="VAW65107.1"/>
    </source>
</evidence>
<dbReference type="AlphaFoldDB" id="A0A3B0XPG1"/>
<evidence type="ECO:0000259" key="1">
    <source>
        <dbReference type="Pfam" id="PF13302"/>
    </source>
</evidence>
<gene>
    <name evidence="2" type="ORF">MNBD_GAMMA11-2113</name>
</gene>
<protein>
    <recommendedName>
        <fullName evidence="1">N-acetyltransferase domain-containing protein</fullName>
    </recommendedName>
</protein>
<dbReference type="Gene3D" id="3.40.630.30">
    <property type="match status" value="1"/>
</dbReference>
<sequence>MIIRTATHEYLDTIVAIYNQAIMAGQQTANTETFSVSERVSWFKHHETGQHPVCVALQQFTKNHKMVIGYLSLSEYHSGRQALMKTAEVSYYIHLQHHGKGIGTGLLRNKLLPFTKNRNSNCCTIRL</sequence>
<feature type="domain" description="N-acetyltransferase" evidence="1">
    <location>
        <begin position="2"/>
        <end position="108"/>
    </location>
</feature>
<accession>A0A3B0XPG1</accession>
<dbReference type="InterPro" id="IPR016181">
    <property type="entry name" value="Acyl_CoA_acyltransferase"/>
</dbReference>